<protein>
    <recommendedName>
        <fullName evidence="8">EF-hand domain-containing protein</fullName>
    </recommendedName>
</protein>
<keyword evidence="2" id="KW-0519">Myristate</keyword>
<keyword evidence="3" id="KW-0479">Metal-binding</keyword>
<dbReference type="STRING" id="286115.A0A507D9S1"/>
<evidence type="ECO:0000256" key="2">
    <source>
        <dbReference type="ARBA" id="ARBA00022707"/>
    </source>
</evidence>
<dbReference type="PROSITE" id="PS00018">
    <property type="entry name" value="EF_HAND_1"/>
    <property type="match status" value="3"/>
</dbReference>
<keyword evidence="4" id="KW-0677">Repeat</keyword>
<dbReference type="PANTHER" id="PTHR23055">
    <property type="entry name" value="CALCIUM BINDING PROTEINS"/>
    <property type="match status" value="1"/>
</dbReference>
<name>A0A507D9S1_9FUNG</name>
<dbReference type="Proteomes" id="UP000317494">
    <property type="component" value="Unassembled WGS sequence"/>
</dbReference>
<feature type="domain" description="EF-hand" evidence="8">
    <location>
        <begin position="139"/>
        <end position="174"/>
    </location>
</feature>
<evidence type="ECO:0000256" key="7">
    <source>
        <dbReference type="SAM" id="MobiDB-lite"/>
    </source>
</evidence>
<sequence>MAFNPGGEAQGSEQLTVLGQGFAEIACRCGTTRLACDLQPPDMGNAASRKQDNELARSSHFTLSEIKKLKHEFSKVADKDFAVTKEQFRHILQHHVSCWSAGAQYLFLERLFDAFDLDGNHTIDFREFISGLSSFMKGNSDEKMELSFRLFDVDRSGSVEPKELIRFMGQMYSAFYNEDQTQKVKQTVTQLFEDLDINGDGSLSLTEFKLMALKEPMITDFVSQFLQKSPGEDDYEYPSVHSESTYTSGSSSGPTSSPNRLKQVSPQPEASVCKQRAATKPTKHERHQMLTTSSHHQTVNQASYHPSPHHAAFSPAAKSLKRSHDDIHAIDVDSDMMDDTDDSSSTTRAVALHTSSGHSLESGAPPCKRAVDAVHPLWGASNNYMVKVLPPHEHPTSFAASPFCLPNYSARNADASVSMDADDAPIPDSAGPESGASALGRGVAAPVSGCASNVDWYSGSVFSLSLDGYCKQTSQAVDHIVSPSIRALGR</sequence>
<dbReference type="SUPFAM" id="SSF47473">
    <property type="entry name" value="EF-hand"/>
    <property type="match status" value="1"/>
</dbReference>
<comment type="similarity">
    <text evidence="1">Belongs to the recoverin family.</text>
</comment>
<feature type="domain" description="EF-hand" evidence="8">
    <location>
        <begin position="183"/>
        <end position="218"/>
    </location>
</feature>
<dbReference type="PROSITE" id="PS50222">
    <property type="entry name" value="EF_HAND_2"/>
    <property type="match status" value="3"/>
</dbReference>
<feature type="region of interest" description="Disordered" evidence="7">
    <location>
        <begin position="419"/>
        <end position="438"/>
    </location>
</feature>
<evidence type="ECO:0000256" key="6">
    <source>
        <dbReference type="ARBA" id="ARBA00023288"/>
    </source>
</evidence>
<feature type="compositionally biased region" description="Polar residues" evidence="7">
    <location>
        <begin position="289"/>
        <end position="301"/>
    </location>
</feature>
<evidence type="ECO:0000256" key="5">
    <source>
        <dbReference type="ARBA" id="ARBA00022837"/>
    </source>
</evidence>
<evidence type="ECO:0000256" key="1">
    <source>
        <dbReference type="ARBA" id="ARBA00006049"/>
    </source>
</evidence>
<feature type="region of interest" description="Disordered" evidence="7">
    <location>
        <begin position="233"/>
        <end position="321"/>
    </location>
</feature>
<comment type="caution">
    <text evidence="9">The sequence shown here is derived from an EMBL/GenBank/DDBJ whole genome shotgun (WGS) entry which is preliminary data.</text>
</comment>
<dbReference type="Gene3D" id="1.10.238.10">
    <property type="entry name" value="EF-hand"/>
    <property type="match status" value="1"/>
</dbReference>
<dbReference type="EMBL" id="QEAN01000102">
    <property type="protein sequence ID" value="TPX48313.1"/>
    <property type="molecule type" value="Genomic_DNA"/>
</dbReference>
<reference evidence="9 10" key="1">
    <citation type="journal article" date="2019" name="Sci. Rep.">
        <title>Comparative genomics of chytrid fungi reveal insights into the obligate biotrophic and pathogenic lifestyle of Synchytrium endobioticum.</title>
        <authorList>
            <person name="van de Vossenberg B.T.L.H."/>
            <person name="Warris S."/>
            <person name="Nguyen H.D.T."/>
            <person name="van Gent-Pelzer M.P.E."/>
            <person name="Joly D.L."/>
            <person name="van de Geest H.C."/>
            <person name="Bonants P.J.M."/>
            <person name="Smith D.S."/>
            <person name="Levesque C.A."/>
            <person name="van der Lee T.A.J."/>
        </authorList>
    </citation>
    <scope>NUCLEOTIDE SEQUENCE [LARGE SCALE GENOMIC DNA]</scope>
    <source>
        <strain evidence="9 10">MB42</strain>
    </source>
</reference>
<dbReference type="AlphaFoldDB" id="A0A507D9S1"/>
<keyword evidence="6" id="KW-0449">Lipoprotein</keyword>
<evidence type="ECO:0000256" key="4">
    <source>
        <dbReference type="ARBA" id="ARBA00022737"/>
    </source>
</evidence>
<accession>A0A507D9S1</accession>
<evidence type="ECO:0000259" key="8">
    <source>
        <dbReference type="PROSITE" id="PS50222"/>
    </source>
</evidence>
<gene>
    <name evidence="9" type="ORF">SeMB42_g03053</name>
</gene>
<proteinExistence type="inferred from homology"/>
<evidence type="ECO:0000256" key="3">
    <source>
        <dbReference type="ARBA" id="ARBA00022723"/>
    </source>
</evidence>
<dbReference type="VEuPathDB" id="FungiDB:SeMB42_g03053"/>
<dbReference type="SMART" id="SM00054">
    <property type="entry name" value="EFh"/>
    <property type="match status" value="3"/>
</dbReference>
<evidence type="ECO:0000313" key="9">
    <source>
        <dbReference type="EMBL" id="TPX48313.1"/>
    </source>
</evidence>
<feature type="domain" description="EF-hand" evidence="8">
    <location>
        <begin position="103"/>
        <end position="138"/>
    </location>
</feature>
<dbReference type="InterPro" id="IPR028846">
    <property type="entry name" value="Recoverin"/>
</dbReference>
<dbReference type="InterPro" id="IPR002048">
    <property type="entry name" value="EF_hand_dom"/>
</dbReference>
<organism evidence="9 10">
    <name type="scientific">Synchytrium endobioticum</name>
    <dbReference type="NCBI Taxonomy" id="286115"/>
    <lineage>
        <taxon>Eukaryota</taxon>
        <taxon>Fungi</taxon>
        <taxon>Fungi incertae sedis</taxon>
        <taxon>Chytridiomycota</taxon>
        <taxon>Chytridiomycota incertae sedis</taxon>
        <taxon>Chytridiomycetes</taxon>
        <taxon>Synchytriales</taxon>
        <taxon>Synchytriaceae</taxon>
        <taxon>Synchytrium</taxon>
    </lineage>
</organism>
<evidence type="ECO:0000313" key="10">
    <source>
        <dbReference type="Proteomes" id="UP000317494"/>
    </source>
</evidence>
<dbReference type="CDD" id="cd00051">
    <property type="entry name" value="EFh"/>
    <property type="match status" value="2"/>
</dbReference>
<keyword evidence="5" id="KW-0106">Calcium</keyword>
<dbReference type="PRINTS" id="PR00450">
    <property type="entry name" value="RECOVERIN"/>
</dbReference>
<dbReference type="Pfam" id="PF13499">
    <property type="entry name" value="EF-hand_7"/>
    <property type="match status" value="1"/>
</dbReference>
<dbReference type="InterPro" id="IPR018247">
    <property type="entry name" value="EF_Hand_1_Ca_BS"/>
</dbReference>
<keyword evidence="10" id="KW-1185">Reference proteome</keyword>
<feature type="compositionally biased region" description="Polar residues" evidence="7">
    <location>
        <begin position="259"/>
        <end position="268"/>
    </location>
</feature>
<dbReference type="PANTHER" id="PTHR23055:SF178">
    <property type="entry name" value="NEUROCALCIN HOMOLOG"/>
    <property type="match status" value="1"/>
</dbReference>
<feature type="compositionally biased region" description="Low complexity" evidence="7">
    <location>
        <begin position="242"/>
        <end position="258"/>
    </location>
</feature>
<dbReference type="GO" id="GO:0005509">
    <property type="term" value="F:calcium ion binding"/>
    <property type="evidence" value="ECO:0007669"/>
    <property type="project" value="InterPro"/>
</dbReference>
<dbReference type="InterPro" id="IPR011992">
    <property type="entry name" value="EF-hand-dom_pair"/>
</dbReference>
<feature type="compositionally biased region" description="Low complexity" evidence="7">
    <location>
        <begin position="302"/>
        <end position="317"/>
    </location>
</feature>